<dbReference type="RefSeq" id="WP_094886929.1">
    <property type="nucleotide sequence ID" value="NZ_NPMS01000009.1"/>
</dbReference>
<name>A0A265N711_9BACI</name>
<dbReference type="AlphaFoldDB" id="A0A265N711"/>
<dbReference type="OrthoDB" id="2885943at2"/>
<dbReference type="Proteomes" id="UP000216498">
    <property type="component" value="Unassembled WGS sequence"/>
</dbReference>
<keyword evidence="2" id="KW-1185">Reference proteome</keyword>
<proteinExistence type="predicted"/>
<comment type="caution">
    <text evidence="1">The sequence shown here is derived from an EMBL/GenBank/DDBJ whole genome shotgun (WGS) entry which is preliminary data.</text>
</comment>
<accession>A0A265N711</accession>
<sequence length="76" mass="8938">MKPIKVEQENLKEAIKNGQSYIQVDDKKYLLLEVDEINQNENYVVSDPVEEKKLLDALNKHNPILTEDEINKMLKR</sequence>
<organism evidence="1 2">
    <name type="scientific">Virgibacillus indicus</name>
    <dbReference type="NCBI Taxonomy" id="2024554"/>
    <lineage>
        <taxon>Bacteria</taxon>
        <taxon>Bacillati</taxon>
        <taxon>Bacillota</taxon>
        <taxon>Bacilli</taxon>
        <taxon>Bacillales</taxon>
        <taxon>Bacillaceae</taxon>
        <taxon>Virgibacillus</taxon>
    </lineage>
</organism>
<dbReference type="EMBL" id="NPMS01000009">
    <property type="protein sequence ID" value="OZU87627.1"/>
    <property type="molecule type" value="Genomic_DNA"/>
</dbReference>
<reference evidence="1 2" key="1">
    <citation type="submission" date="2017-08" db="EMBL/GenBank/DDBJ databases">
        <title>Virgibacillus indicus sp. nov. and Virgibacillus profoundi sp. nov, two moderately halophilic bacteria isolated from marine sediment by using the Microfluidic Streak Plate.</title>
        <authorList>
            <person name="Xu B."/>
            <person name="Hu B."/>
            <person name="Wang J."/>
            <person name="Zhu Y."/>
            <person name="Huang L."/>
            <person name="Du W."/>
            <person name="Huang Y."/>
        </authorList>
    </citation>
    <scope>NUCLEOTIDE SEQUENCE [LARGE SCALE GENOMIC DNA]</scope>
    <source>
        <strain evidence="1 2">IO3-P2-C2</strain>
    </source>
</reference>
<evidence type="ECO:0000313" key="2">
    <source>
        <dbReference type="Proteomes" id="UP000216498"/>
    </source>
</evidence>
<evidence type="ECO:0000313" key="1">
    <source>
        <dbReference type="EMBL" id="OZU87627.1"/>
    </source>
</evidence>
<protein>
    <submittedName>
        <fullName evidence="1">Uncharacterized protein</fullName>
    </submittedName>
</protein>
<gene>
    <name evidence="1" type="ORF">CIL03_16190</name>
</gene>